<organism evidence="1 2">
    <name type="scientific">Ceratopteris richardii</name>
    <name type="common">Triangle waterfern</name>
    <dbReference type="NCBI Taxonomy" id="49495"/>
    <lineage>
        <taxon>Eukaryota</taxon>
        <taxon>Viridiplantae</taxon>
        <taxon>Streptophyta</taxon>
        <taxon>Embryophyta</taxon>
        <taxon>Tracheophyta</taxon>
        <taxon>Polypodiopsida</taxon>
        <taxon>Polypodiidae</taxon>
        <taxon>Polypodiales</taxon>
        <taxon>Pteridineae</taxon>
        <taxon>Pteridaceae</taxon>
        <taxon>Parkerioideae</taxon>
        <taxon>Ceratopteris</taxon>
    </lineage>
</organism>
<dbReference type="Proteomes" id="UP000825935">
    <property type="component" value="Chromosome 1"/>
</dbReference>
<evidence type="ECO:0000313" key="2">
    <source>
        <dbReference type="Proteomes" id="UP000825935"/>
    </source>
</evidence>
<dbReference type="AlphaFoldDB" id="A0A8T2VLV4"/>
<name>A0A8T2VLV4_CERRI</name>
<accession>A0A8T2VLV4</accession>
<dbReference type="EMBL" id="CM035406">
    <property type="protein sequence ID" value="KAH7446736.1"/>
    <property type="molecule type" value="Genomic_DNA"/>
</dbReference>
<protein>
    <submittedName>
        <fullName evidence="1">Uncharacterized protein</fullName>
    </submittedName>
</protein>
<comment type="caution">
    <text evidence="1">The sequence shown here is derived from an EMBL/GenBank/DDBJ whole genome shotgun (WGS) entry which is preliminary data.</text>
</comment>
<proteinExistence type="predicted"/>
<keyword evidence="2" id="KW-1185">Reference proteome</keyword>
<evidence type="ECO:0000313" key="1">
    <source>
        <dbReference type="EMBL" id="KAH7446736.1"/>
    </source>
</evidence>
<gene>
    <name evidence="1" type="ORF">KP509_01G071200</name>
</gene>
<sequence>MFFTTYTFAFLCQAILLDGSYKTKNAPRCQAI</sequence>
<reference evidence="1" key="1">
    <citation type="submission" date="2021-08" db="EMBL/GenBank/DDBJ databases">
        <title>WGS assembly of Ceratopteris richardii.</title>
        <authorList>
            <person name="Marchant D.B."/>
            <person name="Chen G."/>
            <person name="Jenkins J."/>
            <person name="Shu S."/>
            <person name="Leebens-Mack J."/>
            <person name="Grimwood J."/>
            <person name="Schmutz J."/>
            <person name="Soltis P."/>
            <person name="Soltis D."/>
            <person name="Chen Z.-H."/>
        </authorList>
    </citation>
    <scope>NUCLEOTIDE SEQUENCE</scope>
    <source>
        <strain evidence="1">Whitten #5841</strain>
        <tissue evidence="1">Leaf</tissue>
    </source>
</reference>